<protein>
    <recommendedName>
        <fullName evidence="5">N-acetyltransferase domain-containing protein</fullName>
    </recommendedName>
</protein>
<gene>
    <name evidence="1" type="ORF">ADH66_01840</name>
    <name evidence="2" type="ORF">I5Q82_11870</name>
</gene>
<dbReference type="RefSeq" id="WP_066536419.1">
    <property type="nucleotide sequence ID" value="NZ_CP021422.1"/>
</dbReference>
<dbReference type="EMBL" id="CP021422">
    <property type="protein sequence ID" value="ASB39507.1"/>
    <property type="molecule type" value="Genomic_DNA"/>
</dbReference>
<dbReference type="InterPro" id="IPR016181">
    <property type="entry name" value="Acyl_CoA_acyltransferase"/>
</dbReference>
<evidence type="ECO:0000313" key="4">
    <source>
        <dbReference type="Proteomes" id="UP000596035"/>
    </source>
</evidence>
<dbReference type="Proteomes" id="UP000596035">
    <property type="component" value="Chromosome"/>
</dbReference>
<organism evidence="2 4">
    <name type="scientific">Acutalibacter muris</name>
    <dbReference type="NCBI Taxonomy" id="1796620"/>
    <lineage>
        <taxon>Bacteria</taxon>
        <taxon>Bacillati</taxon>
        <taxon>Bacillota</taxon>
        <taxon>Clostridia</taxon>
        <taxon>Eubacteriales</taxon>
        <taxon>Acutalibacteraceae</taxon>
        <taxon>Acutalibacter</taxon>
    </lineage>
</organism>
<name>A0A1Z2XM51_9FIRM</name>
<sequence length="160" mass="18683">MLLYEQDGEPLGLIQFYVWDDDKYVQPDIFCIKRDYGRAVREFVEYLHMRFPGYELHFGVSRTNTGAVEALESLDFEREEVSLVGVLRFVDGSMEIFGVDFENDRFNAEDFRTLMVRALNQSKKDGMKDMTFFHEDETHPAAESVGIRIIDTYYGHKLAL</sequence>
<evidence type="ECO:0000313" key="3">
    <source>
        <dbReference type="Proteomes" id="UP000196710"/>
    </source>
</evidence>
<evidence type="ECO:0000313" key="1">
    <source>
        <dbReference type="EMBL" id="ASB39507.1"/>
    </source>
</evidence>
<keyword evidence="3" id="KW-1185">Reference proteome</keyword>
<dbReference type="KEGG" id="amur:ADH66_01840"/>
<reference evidence="3" key="2">
    <citation type="submission" date="2017-05" db="EMBL/GenBank/DDBJ databases">
        <title>Improved OligoMM genomes.</title>
        <authorList>
            <person name="Garzetti D."/>
        </authorList>
    </citation>
    <scope>NUCLEOTIDE SEQUENCE [LARGE SCALE GENOMIC DNA]</scope>
    <source>
        <strain evidence="3">KB18</strain>
    </source>
</reference>
<evidence type="ECO:0000313" key="2">
    <source>
        <dbReference type="EMBL" id="QQR28797.1"/>
    </source>
</evidence>
<reference evidence="1" key="1">
    <citation type="journal article" date="2017" name="Genome Announc.">
        <title>High-Quality Whole-Genome Sequences of the Oligo-Mouse-Microbiota Bacterial Community.</title>
        <authorList>
            <person name="Garzetti D."/>
            <person name="Brugiroux S."/>
            <person name="Bunk B."/>
            <person name="Pukall R."/>
            <person name="McCoy K.D."/>
            <person name="Macpherson A.J."/>
            <person name="Stecher B."/>
        </authorList>
    </citation>
    <scope>NUCLEOTIDE SEQUENCE</scope>
    <source>
        <strain evidence="1">KB18</strain>
    </source>
</reference>
<dbReference type="Proteomes" id="UP000196710">
    <property type="component" value="Chromosome"/>
</dbReference>
<accession>A0A1Z2XM51</accession>
<evidence type="ECO:0008006" key="5">
    <source>
        <dbReference type="Google" id="ProtNLM"/>
    </source>
</evidence>
<reference evidence="2 4" key="3">
    <citation type="submission" date="2020-11" db="EMBL/GenBank/DDBJ databases">
        <title>Closed and high quality bacterial genomes of the OMM12 community.</title>
        <authorList>
            <person name="Marbouty M."/>
            <person name="Lamy-Besnier Q."/>
            <person name="Debarbieux L."/>
            <person name="Koszul R."/>
        </authorList>
    </citation>
    <scope>NUCLEOTIDE SEQUENCE [LARGE SCALE GENOMIC DNA]</scope>
    <source>
        <strain evidence="2 4">KB18</strain>
    </source>
</reference>
<proteinExistence type="predicted"/>
<dbReference type="EMBL" id="CP065321">
    <property type="protein sequence ID" value="QQR28797.1"/>
    <property type="molecule type" value="Genomic_DNA"/>
</dbReference>
<dbReference type="AlphaFoldDB" id="A0A1Z2XM51"/>
<dbReference type="SUPFAM" id="SSF55729">
    <property type="entry name" value="Acyl-CoA N-acyltransferases (Nat)"/>
    <property type="match status" value="1"/>
</dbReference>